<comment type="caution">
    <text evidence="2">The sequence shown here is derived from an EMBL/GenBank/DDBJ whole genome shotgun (WGS) entry which is preliminary data.</text>
</comment>
<feature type="compositionally biased region" description="Basic and acidic residues" evidence="1">
    <location>
        <begin position="20"/>
        <end position="32"/>
    </location>
</feature>
<keyword evidence="3" id="KW-1185">Reference proteome</keyword>
<accession>A0A4U0RJY3</accession>
<protein>
    <submittedName>
        <fullName evidence="2">Uncharacterized protein</fullName>
    </submittedName>
</protein>
<dbReference type="AlphaFoldDB" id="A0A4U0RJY3"/>
<proteinExistence type="predicted"/>
<gene>
    <name evidence="2" type="ORF">FCI23_52635</name>
</gene>
<evidence type="ECO:0000313" key="3">
    <source>
        <dbReference type="Proteomes" id="UP000305778"/>
    </source>
</evidence>
<sequence length="111" mass="12212">MTLENHTFDPFSEASPWEAAYREAEAERDAQKAARMSAKEAAATEVTDKPARAAGSRTEDSGANWENMTKRPMDWQRQMICLDISTPAKILGIAMSHYCGPNLDSSAGFGR</sequence>
<feature type="region of interest" description="Disordered" evidence="1">
    <location>
        <begin position="1"/>
        <end position="71"/>
    </location>
</feature>
<dbReference type="Proteomes" id="UP000305778">
    <property type="component" value="Unassembled WGS sequence"/>
</dbReference>
<dbReference type="EMBL" id="SUMC01000192">
    <property type="protein sequence ID" value="TJZ95070.1"/>
    <property type="molecule type" value="Genomic_DNA"/>
</dbReference>
<evidence type="ECO:0000256" key="1">
    <source>
        <dbReference type="SAM" id="MobiDB-lite"/>
    </source>
</evidence>
<reference evidence="2 3" key="1">
    <citation type="submission" date="2019-04" db="EMBL/GenBank/DDBJ databases">
        <title>Streptomyces oryziradicis sp. nov., a novel actinomycete isolated from rhizosphere soil of rice (Oryza sativa L.).</title>
        <authorList>
            <person name="Li C."/>
        </authorList>
    </citation>
    <scope>NUCLEOTIDE SEQUENCE [LARGE SCALE GENOMIC DNA]</scope>
    <source>
        <strain evidence="2 3">NEAU-C40</strain>
    </source>
</reference>
<feature type="compositionally biased region" description="Low complexity" evidence="1">
    <location>
        <begin position="33"/>
        <end position="43"/>
    </location>
</feature>
<organism evidence="2 3">
    <name type="scientific">Actinacidiphila oryziradicis</name>
    <dbReference type="NCBI Taxonomy" id="2571141"/>
    <lineage>
        <taxon>Bacteria</taxon>
        <taxon>Bacillati</taxon>
        <taxon>Actinomycetota</taxon>
        <taxon>Actinomycetes</taxon>
        <taxon>Kitasatosporales</taxon>
        <taxon>Streptomycetaceae</taxon>
        <taxon>Actinacidiphila</taxon>
    </lineage>
</organism>
<name>A0A4U0RJY3_9ACTN</name>
<evidence type="ECO:0000313" key="2">
    <source>
        <dbReference type="EMBL" id="TJZ95070.1"/>
    </source>
</evidence>